<dbReference type="Gene3D" id="3.30.870.10">
    <property type="entry name" value="Endonuclease Chain A"/>
    <property type="match status" value="1"/>
</dbReference>
<evidence type="ECO:0000259" key="1">
    <source>
        <dbReference type="Pfam" id="PF09565"/>
    </source>
</evidence>
<keyword evidence="4" id="KW-1185">Reference proteome</keyword>
<gene>
    <name evidence="3" type="ORF">DHf2319_01830</name>
</gene>
<evidence type="ECO:0000259" key="2">
    <source>
        <dbReference type="Pfam" id="PF20731"/>
    </source>
</evidence>
<feature type="domain" description="Restriction endonuclease type II NgoFVII N-terminal" evidence="1">
    <location>
        <begin position="14"/>
        <end position="149"/>
    </location>
</feature>
<dbReference type="RefSeq" id="WP_243479107.1">
    <property type="nucleotide sequence ID" value="NZ_CP063982.1"/>
</dbReference>
<dbReference type="Proteomes" id="UP000831607">
    <property type="component" value="Chromosome"/>
</dbReference>
<keyword evidence="3" id="KW-0540">Nuclease</keyword>
<sequence>MGQLYYRNLFEHFFDRYPNNATKFIAVSGYLGPDPIKKLHELPFPSQIVYGLQRETPNSVLHAQLVKETTGKVSVYYPEIPSHAKCYLWMEGDRPIRGLVGSANFSTNGLRNDFRETLIEVERPDLHSVLGYLNLLLERSMICTEVQLDQRPTQSISQTEHCDMVLYDPRTGEVQESSGLNWGFADAHVAPNDAYIPIRVKHIKQCPNLFQPIFFNPEAGHRSRNEYEKVELIWDDGVVMPALFEGSQPIDGRSYPKQISSVPNKSILGEYIRDRIGKQRVTDTKDSTQLITRQNLEKYGRNFVRLSLLQPGVYYADFSPDTISF</sequence>
<dbReference type="InterPro" id="IPR048923">
    <property type="entry name" value="RE_NgoFVII_C"/>
</dbReference>
<organism evidence="3 4">
    <name type="scientific">Orrella daihaiensis</name>
    <dbReference type="NCBI Taxonomy" id="2782176"/>
    <lineage>
        <taxon>Bacteria</taxon>
        <taxon>Pseudomonadati</taxon>
        <taxon>Pseudomonadota</taxon>
        <taxon>Betaproteobacteria</taxon>
        <taxon>Burkholderiales</taxon>
        <taxon>Alcaligenaceae</taxon>
        <taxon>Orrella</taxon>
    </lineage>
</organism>
<evidence type="ECO:0000313" key="4">
    <source>
        <dbReference type="Proteomes" id="UP000831607"/>
    </source>
</evidence>
<reference evidence="3 4" key="1">
    <citation type="submission" date="2020-11" db="EMBL/GenBank/DDBJ databases">
        <title>Algicoccus daihaiensis sp.nov., isolated from Daihai Lake in Inner Mongolia.</title>
        <authorList>
            <person name="Kai J."/>
        </authorList>
    </citation>
    <scope>NUCLEOTIDE SEQUENCE [LARGE SCALE GENOMIC DNA]</scope>
    <source>
        <strain evidence="4">f23</strain>
    </source>
</reference>
<evidence type="ECO:0000313" key="3">
    <source>
        <dbReference type="EMBL" id="UOD50698.1"/>
    </source>
</evidence>
<proteinExistence type="predicted"/>
<accession>A0ABY4AK97</accession>
<dbReference type="CDD" id="cd09117">
    <property type="entry name" value="PLDc_Bfil_DEXD_like"/>
    <property type="match status" value="1"/>
</dbReference>
<keyword evidence="3" id="KW-0255">Endonuclease</keyword>
<keyword evidence="3" id="KW-0378">Hydrolase</keyword>
<dbReference type="InterPro" id="IPR019065">
    <property type="entry name" value="RE_NgoFVII_N"/>
</dbReference>
<dbReference type="EMBL" id="CP063982">
    <property type="protein sequence ID" value="UOD50698.1"/>
    <property type="molecule type" value="Genomic_DNA"/>
</dbReference>
<dbReference type="GO" id="GO:0004519">
    <property type="term" value="F:endonuclease activity"/>
    <property type="evidence" value="ECO:0007669"/>
    <property type="project" value="UniProtKB-KW"/>
</dbReference>
<name>A0ABY4AK97_9BURK</name>
<dbReference type="Pfam" id="PF20731">
    <property type="entry name" value="RE_NgoFVII_C"/>
    <property type="match status" value="1"/>
</dbReference>
<protein>
    <submittedName>
        <fullName evidence="3">NgoFVII family restriction endonuclease</fullName>
    </submittedName>
</protein>
<feature type="domain" description="Restriction endonuclease type II NgoFVII C-terminal B3-like DNA-binding" evidence="2">
    <location>
        <begin position="161"/>
        <end position="307"/>
    </location>
</feature>
<dbReference type="Pfam" id="PF09565">
    <property type="entry name" value="RE_NgoFVII"/>
    <property type="match status" value="1"/>
</dbReference>